<accession>A0A918K5I1</accession>
<dbReference type="InterPro" id="IPR012675">
    <property type="entry name" value="Beta-grasp_dom_sf"/>
</dbReference>
<dbReference type="CDD" id="cd00207">
    <property type="entry name" value="fer2"/>
    <property type="match status" value="1"/>
</dbReference>
<dbReference type="EMBL" id="BMXR01000003">
    <property type="protein sequence ID" value="GGX49036.1"/>
    <property type="molecule type" value="Genomic_DNA"/>
</dbReference>
<comment type="caution">
    <text evidence="2">The sequence shown here is derived from an EMBL/GenBank/DDBJ whole genome shotgun (WGS) entry which is preliminary data.</text>
</comment>
<dbReference type="AlphaFoldDB" id="A0A918K5I1"/>
<protein>
    <submittedName>
        <fullName evidence="2">Ferredoxin</fullName>
    </submittedName>
</protein>
<keyword evidence="3" id="KW-1185">Reference proteome</keyword>
<organism evidence="2 3">
    <name type="scientific">Saccharospirillum salsuginis</name>
    <dbReference type="NCBI Taxonomy" id="418750"/>
    <lineage>
        <taxon>Bacteria</taxon>
        <taxon>Pseudomonadati</taxon>
        <taxon>Pseudomonadota</taxon>
        <taxon>Gammaproteobacteria</taxon>
        <taxon>Oceanospirillales</taxon>
        <taxon>Saccharospirillaceae</taxon>
        <taxon>Saccharospirillum</taxon>
    </lineage>
</organism>
<dbReference type="InterPro" id="IPR036010">
    <property type="entry name" value="2Fe-2S_ferredoxin-like_sf"/>
</dbReference>
<reference evidence="2" key="2">
    <citation type="submission" date="2020-09" db="EMBL/GenBank/DDBJ databases">
        <authorList>
            <person name="Sun Q."/>
            <person name="Kim S."/>
        </authorList>
    </citation>
    <scope>NUCLEOTIDE SEQUENCE</scope>
    <source>
        <strain evidence="2">KCTC 22169</strain>
    </source>
</reference>
<sequence>MPCELTEKGDFMPNIKIHKGGEAFEGEVPANSNLVVRAGIRQFPYPHLSYGCGMGKCAKCMCQIIDTAESLPEPNWKEKKMLGPKLAEGYRLACQLWINDDLEISQDSQQAVQATPTTQQKVHNAGG</sequence>
<dbReference type="Proteomes" id="UP000626148">
    <property type="component" value="Unassembled WGS sequence"/>
</dbReference>
<dbReference type="SUPFAM" id="SSF54292">
    <property type="entry name" value="2Fe-2S ferredoxin-like"/>
    <property type="match status" value="1"/>
</dbReference>
<dbReference type="GO" id="GO:0051536">
    <property type="term" value="F:iron-sulfur cluster binding"/>
    <property type="evidence" value="ECO:0007669"/>
    <property type="project" value="InterPro"/>
</dbReference>
<dbReference type="InterPro" id="IPR001041">
    <property type="entry name" value="2Fe-2S_ferredoxin-type"/>
</dbReference>
<evidence type="ECO:0000259" key="1">
    <source>
        <dbReference type="Pfam" id="PF00111"/>
    </source>
</evidence>
<evidence type="ECO:0000313" key="2">
    <source>
        <dbReference type="EMBL" id="GGX49036.1"/>
    </source>
</evidence>
<dbReference type="Gene3D" id="3.10.20.30">
    <property type="match status" value="1"/>
</dbReference>
<reference evidence="2" key="1">
    <citation type="journal article" date="2014" name="Int. J. Syst. Evol. Microbiol.">
        <title>Complete genome sequence of Corynebacterium casei LMG S-19264T (=DSM 44701T), isolated from a smear-ripened cheese.</title>
        <authorList>
            <consortium name="US DOE Joint Genome Institute (JGI-PGF)"/>
            <person name="Walter F."/>
            <person name="Albersmeier A."/>
            <person name="Kalinowski J."/>
            <person name="Ruckert C."/>
        </authorList>
    </citation>
    <scope>NUCLEOTIDE SEQUENCE</scope>
    <source>
        <strain evidence="2">KCTC 22169</strain>
    </source>
</reference>
<evidence type="ECO:0000313" key="3">
    <source>
        <dbReference type="Proteomes" id="UP000626148"/>
    </source>
</evidence>
<dbReference type="Pfam" id="PF00111">
    <property type="entry name" value="Fer2"/>
    <property type="match status" value="1"/>
</dbReference>
<feature type="domain" description="2Fe-2S ferredoxin-type" evidence="1">
    <location>
        <begin position="46"/>
        <end position="95"/>
    </location>
</feature>
<name>A0A918K5I1_9GAMM</name>
<proteinExistence type="predicted"/>
<gene>
    <name evidence="2" type="ORF">GCM10007392_15360</name>
</gene>